<evidence type="ECO:0000313" key="2">
    <source>
        <dbReference type="RefSeq" id="XP_016436532.1"/>
    </source>
</evidence>
<feature type="transmembrane region" description="Helical" evidence="1">
    <location>
        <begin position="143"/>
        <end position="170"/>
    </location>
</feature>
<dbReference type="RefSeq" id="XP_016436532.1">
    <property type="nucleotide sequence ID" value="XM_016581046.1"/>
</dbReference>
<gene>
    <name evidence="2" type="primary">LOC107762672</name>
</gene>
<organism evidence="2">
    <name type="scientific">Nicotiana tabacum</name>
    <name type="common">Common tobacco</name>
    <dbReference type="NCBI Taxonomy" id="4097"/>
    <lineage>
        <taxon>Eukaryota</taxon>
        <taxon>Viridiplantae</taxon>
        <taxon>Streptophyta</taxon>
        <taxon>Embryophyta</taxon>
        <taxon>Tracheophyta</taxon>
        <taxon>Spermatophyta</taxon>
        <taxon>Magnoliopsida</taxon>
        <taxon>eudicotyledons</taxon>
        <taxon>Gunneridae</taxon>
        <taxon>Pentapetalae</taxon>
        <taxon>asterids</taxon>
        <taxon>lamiids</taxon>
        <taxon>Solanales</taxon>
        <taxon>Solanaceae</taxon>
        <taxon>Nicotianoideae</taxon>
        <taxon>Nicotianeae</taxon>
        <taxon>Nicotiana</taxon>
    </lineage>
</organism>
<dbReference type="PaxDb" id="4097-A0A1S3X9F2"/>
<feature type="transmembrane region" description="Helical" evidence="1">
    <location>
        <begin position="87"/>
        <end position="108"/>
    </location>
</feature>
<keyword evidence="1" id="KW-0472">Membrane</keyword>
<dbReference type="KEGG" id="nta:107762672"/>
<feature type="transmembrane region" description="Helical" evidence="1">
    <location>
        <begin position="36"/>
        <end position="55"/>
    </location>
</feature>
<evidence type="ECO:0000256" key="1">
    <source>
        <dbReference type="SAM" id="Phobius"/>
    </source>
</evidence>
<sequence>MADNNKIGLVDTGARKQLAERDTGLDDEKVFGLNSAGWLLFHWCSSAVFVVLLNLKLIPVTAPLLLAIDSIFLCFFFDFQLSVMSSALLLCFMVLYSLVQLVAVVPVVPVVVPVVPAVAAVAAGAAGAGAAGAGAGAEAAGAAGAAAAAGAGAGAAAAGAAGAAAAAAGWKFRTKMPFRRFCGRTIPCAVRTFLQLDRIGTLRPHNSELQPYCSLFAIRIKCFRHCSFSSAAAQ</sequence>
<keyword evidence="1" id="KW-1133">Transmembrane helix</keyword>
<feature type="transmembrane region" description="Helical" evidence="1">
    <location>
        <begin position="115"/>
        <end position="137"/>
    </location>
</feature>
<dbReference type="AlphaFoldDB" id="A0A1S3X9F2"/>
<reference evidence="2" key="1">
    <citation type="submission" date="2025-08" db="UniProtKB">
        <authorList>
            <consortium name="RefSeq"/>
        </authorList>
    </citation>
    <scope>IDENTIFICATION</scope>
</reference>
<protein>
    <submittedName>
        <fullName evidence="2">Uncharacterized protein</fullName>
    </submittedName>
</protein>
<proteinExistence type="predicted"/>
<feature type="transmembrane region" description="Helical" evidence="1">
    <location>
        <begin position="62"/>
        <end position="81"/>
    </location>
</feature>
<name>A0A1S3X9F2_TOBAC</name>
<accession>A0A1S3X9F2</accession>
<keyword evidence="1" id="KW-0812">Transmembrane</keyword>